<sequence>SNRSESLKVQMDNLLKFLKDEVETEERVNLAMYESVPAQMSSTKETFVASSSSTDTPCPTAADLANLSLKDRCVFCELLYDVSSSPKAKKMSMNEKRYVF</sequence>
<accession>A0A0A9YY27</accession>
<proteinExistence type="predicted"/>
<feature type="non-terminal residue" evidence="1">
    <location>
        <position position="1"/>
    </location>
</feature>
<reference evidence="1" key="1">
    <citation type="journal article" date="2014" name="PLoS ONE">
        <title>Transcriptome-Based Identification of ABC Transporters in the Western Tarnished Plant Bug Lygus hesperus.</title>
        <authorList>
            <person name="Hull J.J."/>
            <person name="Chaney K."/>
            <person name="Geib S.M."/>
            <person name="Fabrick J.A."/>
            <person name="Brent C.S."/>
            <person name="Walsh D."/>
            <person name="Lavine L.C."/>
        </authorList>
    </citation>
    <scope>NUCLEOTIDE SEQUENCE</scope>
</reference>
<feature type="non-terminal residue" evidence="1">
    <location>
        <position position="100"/>
    </location>
</feature>
<evidence type="ECO:0000313" key="1">
    <source>
        <dbReference type="EMBL" id="JAG37084.1"/>
    </source>
</evidence>
<organism evidence="1">
    <name type="scientific">Lygus hesperus</name>
    <name type="common">Western plant bug</name>
    <dbReference type="NCBI Taxonomy" id="30085"/>
    <lineage>
        <taxon>Eukaryota</taxon>
        <taxon>Metazoa</taxon>
        <taxon>Ecdysozoa</taxon>
        <taxon>Arthropoda</taxon>
        <taxon>Hexapoda</taxon>
        <taxon>Insecta</taxon>
        <taxon>Pterygota</taxon>
        <taxon>Neoptera</taxon>
        <taxon>Paraneoptera</taxon>
        <taxon>Hemiptera</taxon>
        <taxon>Heteroptera</taxon>
        <taxon>Panheteroptera</taxon>
        <taxon>Cimicomorpha</taxon>
        <taxon>Miridae</taxon>
        <taxon>Mirini</taxon>
        <taxon>Lygus</taxon>
    </lineage>
</organism>
<gene>
    <name evidence="1" type="primary">rodZ_5</name>
    <name evidence="1" type="ORF">CM83_105505</name>
</gene>
<protein>
    <submittedName>
        <fullName evidence="1">Cytoskeleton protein rodZ</fullName>
    </submittedName>
</protein>
<name>A0A0A9YY27_LYGHE</name>
<reference evidence="1" key="2">
    <citation type="submission" date="2014-07" db="EMBL/GenBank/DDBJ databases">
        <authorList>
            <person name="Hull J."/>
        </authorList>
    </citation>
    <scope>NUCLEOTIDE SEQUENCE</scope>
</reference>
<dbReference type="EMBL" id="GBHO01006520">
    <property type="protein sequence ID" value="JAG37084.1"/>
    <property type="molecule type" value="Transcribed_RNA"/>
</dbReference>
<dbReference type="AlphaFoldDB" id="A0A0A9YY27"/>